<keyword evidence="1" id="KW-1133">Transmembrane helix</keyword>
<proteinExistence type="predicted"/>
<name>A0A9W5ASD6_CAMHY</name>
<protein>
    <submittedName>
        <fullName evidence="2">Uncharacterized protein</fullName>
    </submittedName>
</protein>
<feature type="transmembrane region" description="Helical" evidence="1">
    <location>
        <begin position="7"/>
        <end position="25"/>
    </location>
</feature>
<dbReference type="Proteomes" id="UP000052257">
    <property type="component" value="Unassembled WGS sequence"/>
</dbReference>
<evidence type="ECO:0000313" key="3">
    <source>
        <dbReference type="Proteomes" id="UP000052257"/>
    </source>
</evidence>
<sequence>MSFVECFIMGFFIGAFIISLAMLFWPTSKEPNSKESI</sequence>
<gene>
    <name evidence="2" type="ORF">ERS739220_01248</name>
</gene>
<dbReference type="EMBL" id="FAUW01000003">
    <property type="protein sequence ID" value="CUU81676.1"/>
    <property type="molecule type" value="Genomic_DNA"/>
</dbReference>
<accession>A0A9W5ASD6</accession>
<reference evidence="2 3" key="1">
    <citation type="submission" date="2015-11" db="EMBL/GenBank/DDBJ databases">
        <authorList>
            <consortium name="Pathogen Informatics"/>
        </authorList>
    </citation>
    <scope>NUCLEOTIDE SEQUENCE [LARGE SCALE GENOMIC DNA]</scope>
    <source>
        <strain evidence="2 3">006A-0191</strain>
    </source>
</reference>
<organism evidence="2 3">
    <name type="scientific">Campylobacter hyointestinalis subsp. hyointestinalis</name>
    <dbReference type="NCBI Taxonomy" id="91352"/>
    <lineage>
        <taxon>Bacteria</taxon>
        <taxon>Pseudomonadati</taxon>
        <taxon>Campylobacterota</taxon>
        <taxon>Epsilonproteobacteria</taxon>
        <taxon>Campylobacterales</taxon>
        <taxon>Campylobacteraceae</taxon>
        <taxon>Campylobacter</taxon>
    </lineage>
</organism>
<keyword evidence="1" id="KW-0472">Membrane</keyword>
<evidence type="ECO:0000313" key="2">
    <source>
        <dbReference type="EMBL" id="CUU81676.1"/>
    </source>
</evidence>
<keyword evidence="1" id="KW-0812">Transmembrane</keyword>
<evidence type="ECO:0000256" key="1">
    <source>
        <dbReference type="SAM" id="Phobius"/>
    </source>
</evidence>
<dbReference type="AlphaFoldDB" id="A0A9W5ASD6"/>
<comment type="caution">
    <text evidence="2">The sequence shown here is derived from an EMBL/GenBank/DDBJ whole genome shotgun (WGS) entry which is preliminary data.</text>
</comment>